<feature type="chain" id="PRO_5040473689" evidence="1">
    <location>
        <begin position="17"/>
        <end position="279"/>
    </location>
</feature>
<dbReference type="CDD" id="cd02182">
    <property type="entry name" value="GH16_Strep_laminarinase_like"/>
    <property type="match status" value="1"/>
</dbReference>
<sequence length="279" mass="30195">MLTSSLILGLLPLATAFAPPAVDGMNVIWSETFKGDAGSPPRADTWGITLAIDTNNEVQTYTDSSVNLQISGGETIQFIPRKSPNGHWTSGRIESKAAWMPQPGKLLRVQSMFRMGANANKQGIWPAFWMLGDAVRHGTQWPLCGELDIFEQVNGQLTATGTVHCQQEVGGICNEPSGRGTSTAIPDNDWHTWTLQWDRTSGNWLTETITWMRDGAVFQTLTGADIGDEGVWATLAHAPFYVLMNVAVGGTLPGNPTDATQDGYGSMMEVGYVAVYETA</sequence>
<keyword evidence="1" id="KW-0732">Signal</keyword>
<dbReference type="RefSeq" id="XP_038751880.1">
    <property type="nucleotide sequence ID" value="XM_038883175.1"/>
</dbReference>
<dbReference type="InterPro" id="IPR013320">
    <property type="entry name" value="ConA-like_dom_sf"/>
</dbReference>
<accession>A0A9P6LND2</accession>
<dbReference type="Proteomes" id="UP000781932">
    <property type="component" value="Unassembled WGS sequence"/>
</dbReference>
<dbReference type="Pfam" id="PF26113">
    <property type="entry name" value="GH16_XgeA"/>
    <property type="match status" value="1"/>
</dbReference>
<dbReference type="PANTHER" id="PTHR10963:SF60">
    <property type="entry name" value="GRAM-NEGATIVE BACTERIA-BINDING PROTEIN 1-RELATED"/>
    <property type="match status" value="1"/>
</dbReference>
<name>A0A9P6LND2_9PEZI</name>
<dbReference type="GO" id="GO:0005975">
    <property type="term" value="P:carbohydrate metabolic process"/>
    <property type="evidence" value="ECO:0007669"/>
    <property type="project" value="InterPro"/>
</dbReference>
<dbReference type="EMBL" id="JAATWM020000001">
    <property type="protein sequence ID" value="KAF9882419.1"/>
    <property type="molecule type" value="Genomic_DNA"/>
</dbReference>
<evidence type="ECO:0000256" key="1">
    <source>
        <dbReference type="SAM" id="SignalP"/>
    </source>
</evidence>
<dbReference type="OrthoDB" id="192832at2759"/>
<dbReference type="PROSITE" id="PS51762">
    <property type="entry name" value="GH16_2"/>
    <property type="match status" value="1"/>
</dbReference>
<reference evidence="3" key="2">
    <citation type="submission" date="2020-11" db="EMBL/GenBank/DDBJ databases">
        <title>Whole genome sequencing of Colletotrichum sp.</title>
        <authorList>
            <person name="Li H."/>
        </authorList>
    </citation>
    <scope>NUCLEOTIDE SEQUENCE</scope>
    <source>
        <strain evidence="3">CkLH20</strain>
    </source>
</reference>
<dbReference type="PANTHER" id="PTHR10963">
    <property type="entry name" value="GLYCOSYL HYDROLASE-RELATED"/>
    <property type="match status" value="1"/>
</dbReference>
<evidence type="ECO:0000313" key="4">
    <source>
        <dbReference type="Proteomes" id="UP000781932"/>
    </source>
</evidence>
<comment type="caution">
    <text evidence="3">The sequence shown here is derived from an EMBL/GenBank/DDBJ whole genome shotgun (WGS) entry which is preliminary data.</text>
</comment>
<feature type="signal peptide" evidence="1">
    <location>
        <begin position="1"/>
        <end position="16"/>
    </location>
</feature>
<dbReference type="GO" id="GO:0004553">
    <property type="term" value="F:hydrolase activity, hydrolyzing O-glycosyl compounds"/>
    <property type="evidence" value="ECO:0007669"/>
    <property type="project" value="InterPro"/>
</dbReference>
<dbReference type="GeneID" id="62156249"/>
<organism evidence="3 4">
    <name type="scientific">Colletotrichum karsti</name>
    <dbReference type="NCBI Taxonomy" id="1095194"/>
    <lineage>
        <taxon>Eukaryota</taxon>
        <taxon>Fungi</taxon>
        <taxon>Dikarya</taxon>
        <taxon>Ascomycota</taxon>
        <taxon>Pezizomycotina</taxon>
        <taxon>Sordariomycetes</taxon>
        <taxon>Hypocreomycetidae</taxon>
        <taxon>Glomerellales</taxon>
        <taxon>Glomerellaceae</taxon>
        <taxon>Colletotrichum</taxon>
        <taxon>Colletotrichum boninense species complex</taxon>
    </lineage>
</organism>
<dbReference type="InterPro" id="IPR050546">
    <property type="entry name" value="Glycosyl_Hydrlase_16"/>
</dbReference>
<dbReference type="SUPFAM" id="SSF49899">
    <property type="entry name" value="Concanavalin A-like lectins/glucanases"/>
    <property type="match status" value="1"/>
</dbReference>
<evidence type="ECO:0000313" key="3">
    <source>
        <dbReference type="EMBL" id="KAF9882419.1"/>
    </source>
</evidence>
<feature type="domain" description="GH16" evidence="2">
    <location>
        <begin position="27"/>
        <end position="279"/>
    </location>
</feature>
<gene>
    <name evidence="3" type="ORF">CkaCkLH20_00455</name>
</gene>
<dbReference type="InterPro" id="IPR000757">
    <property type="entry name" value="Beta-glucanase-like"/>
</dbReference>
<dbReference type="Gene3D" id="2.60.120.200">
    <property type="match status" value="1"/>
</dbReference>
<evidence type="ECO:0000259" key="2">
    <source>
        <dbReference type="PROSITE" id="PS51762"/>
    </source>
</evidence>
<reference evidence="3" key="1">
    <citation type="submission" date="2020-03" db="EMBL/GenBank/DDBJ databases">
        <authorList>
            <person name="He L."/>
        </authorList>
    </citation>
    <scope>NUCLEOTIDE SEQUENCE</scope>
    <source>
        <strain evidence="3">CkLH20</strain>
    </source>
</reference>
<keyword evidence="4" id="KW-1185">Reference proteome</keyword>
<protein>
    <submittedName>
        <fullName evidence="3">Endo-1, 3(4)-beta-glucanase</fullName>
    </submittedName>
</protein>
<proteinExistence type="predicted"/>
<dbReference type="AlphaFoldDB" id="A0A9P6LND2"/>